<dbReference type="InterPro" id="IPR029058">
    <property type="entry name" value="AB_hydrolase_fold"/>
</dbReference>
<keyword evidence="2" id="KW-0378">Hydrolase</keyword>
<dbReference type="GO" id="GO:0016787">
    <property type="term" value="F:hydrolase activity"/>
    <property type="evidence" value="ECO:0007669"/>
    <property type="project" value="UniProtKB-KW"/>
</dbReference>
<dbReference type="OrthoDB" id="9773549at2"/>
<dbReference type="Gene3D" id="3.40.50.1820">
    <property type="entry name" value="alpha/beta hydrolase"/>
    <property type="match status" value="1"/>
</dbReference>
<keyword evidence="3" id="KW-1185">Reference proteome</keyword>
<name>A0A2I1PDR8_9MICO</name>
<dbReference type="Proteomes" id="UP000234206">
    <property type="component" value="Unassembled WGS sequence"/>
</dbReference>
<dbReference type="AlphaFoldDB" id="A0A2I1PDR8"/>
<feature type="domain" description="AB hydrolase-1" evidence="1">
    <location>
        <begin position="22"/>
        <end position="240"/>
    </location>
</feature>
<organism evidence="2 3">
    <name type="scientific">Kytococcus schroeteri</name>
    <dbReference type="NCBI Taxonomy" id="138300"/>
    <lineage>
        <taxon>Bacteria</taxon>
        <taxon>Bacillati</taxon>
        <taxon>Actinomycetota</taxon>
        <taxon>Actinomycetes</taxon>
        <taxon>Micrococcales</taxon>
        <taxon>Kytococcaceae</taxon>
        <taxon>Kytococcus</taxon>
    </lineage>
</organism>
<dbReference type="Pfam" id="PF12697">
    <property type="entry name" value="Abhydrolase_6"/>
    <property type="match status" value="1"/>
</dbReference>
<dbReference type="SUPFAM" id="SSF53474">
    <property type="entry name" value="alpha/beta-Hydrolases"/>
    <property type="match status" value="1"/>
</dbReference>
<dbReference type="RefSeq" id="WP_101848916.1">
    <property type="nucleotide sequence ID" value="NZ_PKIZ01000001.1"/>
</dbReference>
<evidence type="ECO:0000313" key="2">
    <source>
        <dbReference type="EMBL" id="PKZ42761.1"/>
    </source>
</evidence>
<comment type="caution">
    <text evidence="2">The sequence shown here is derived from an EMBL/GenBank/DDBJ whole genome shotgun (WGS) entry which is preliminary data.</text>
</comment>
<dbReference type="EMBL" id="PKIZ01000001">
    <property type="protein sequence ID" value="PKZ42761.1"/>
    <property type="molecule type" value="Genomic_DNA"/>
</dbReference>
<sequence>MTAPTPSTDVPDPAEAPTGTTVLLLGGLWLDEHAWDALLLLLEAADLRAQVVALPGASTTAPDPEGVTLDDQLGAVLATIDATSPDGPVVVVGHSAACTLAWMAADRRPGAVRRVVLVGGVPSTGGEQYAAFFPIEDGVMAHPGWEPFAGPDSDDLDEAAKADLLDRAIPVPQGVAEAVVEYTDEARFDVPITLVCPEFTPEQVRQWQAADPMPELAGAQVDFIDIDTGHWPMVSAPQVLGDALVEAVRR</sequence>
<protein>
    <submittedName>
        <fullName evidence="2">Alpha/beta hydrolase</fullName>
    </submittedName>
</protein>
<gene>
    <name evidence="2" type="ORF">CYJ76_00425</name>
</gene>
<evidence type="ECO:0000313" key="3">
    <source>
        <dbReference type="Proteomes" id="UP000234206"/>
    </source>
</evidence>
<evidence type="ECO:0000259" key="1">
    <source>
        <dbReference type="Pfam" id="PF12697"/>
    </source>
</evidence>
<accession>A0A2I1PDR8</accession>
<dbReference type="PANTHER" id="PTHR37017:SF11">
    <property type="entry name" value="ESTERASE_LIPASE_THIOESTERASE DOMAIN-CONTAINING PROTEIN"/>
    <property type="match status" value="1"/>
</dbReference>
<dbReference type="PANTHER" id="PTHR37017">
    <property type="entry name" value="AB HYDROLASE-1 DOMAIN-CONTAINING PROTEIN-RELATED"/>
    <property type="match status" value="1"/>
</dbReference>
<reference evidence="2 3" key="1">
    <citation type="submission" date="2017-12" db="EMBL/GenBank/DDBJ databases">
        <title>Phylogenetic diversity of female urinary microbiome.</title>
        <authorList>
            <person name="Thomas-White K."/>
            <person name="Wolfe A.J."/>
        </authorList>
    </citation>
    <scope>NUCLEOTIDE SEQUENCE [LARGE SCALE GENOMIC DNA]</scope>
    <source>
        <strain evidence="2 3">UMB1298</strain>
    </source>
</reference>
<dbReference type="InterPro" id="IPR052897">
    <property type="entry name" value="Sec-Metab_Biosynth_Hydrolase"/>
</dbReference>
<proteinExistence type="predicted"/>
<dbReference type="InterPro" id="IPR000073">
    <property type="entry name" value="AB_hydrolase_1"/>
</dbReference>